<dbReference type="EMBL" id="JXTB01000005">
    <property type="protein sequence ID" value="PON79194.1"/>
    <property type="molecule type" value="Genomic_DNA"/>
</dbReference>
<name>A0A2P5E0X1_PARAD</name>
<proteinExistence type="predicted"/>
<gene>
    <name evidence="1" type="ORF">PanWU01x14_013100</name>
</gene>
<sequence>IACGSKALRCWLRPTPSVLELLGLVQLKREVRNISMFVLARSLPDVLQLAV</sequence>
<keyword evidence="2" id="KW-1185">Reference proteome</keyword>
<feature type="non-terminal residue" evidence="1">
    <location>
        <position position="1"/>
    </location>
</feature>
<evidence type="ECO:0000313" key="2">
    <source>
        <dbReference type="Proteomes" id="UP000237105"/>
    </source>
</evidence>
<comment type="caution">
    <text evidence="1">The sequence shown here is derived from an EMBL/GenBank/DDBJ whole genome shotgun (WGS) entry which is preliminary data.</text>
</comment>
<dbReference type="AlphaFoldDB" id="A0A2P5E0X1"/>
<reference evidence="2" key="1">
    <citation type="submission" date="2016-06" db="EMBL/GenBank/DDBJ databases">
        <title>Parallel loss of symbiosis genes in relatives of nitrogen-fixing non-legume Parasponia.</title>
        <authorList>
            <person name="Van Velzen R."/>
            <person name="Holmer R."/>
            <person name="Bu F."/>
            <person name="Rutten L."/>
            <person name="Van Zeijl A."/>
            <person name="Liu W."/>
            <person name="Santuari L."/>
            <person name="Cao Q."/>
            <person name="Sharma T."/>
            <person name="Shen D."/>
            <person name="Roswanjaya Y."/>
            <person name="Wardhani T."/>
            <person name="Kalhor M.S."/>
            <person name="Jansen J."/>
            <person name="Van den Hoogen J."/>
            <person name="Gungor B."/>
            <person name="Hartog M."/>
            <person name="Hontelez J."/>
            <person name="Verver J."/>
            <person name="Yang W.-C."/>
            <person name="Schijlen E."/>
            <person name="Repin R."/>
            <person name="Schilthuizen M."/>
            <person name="Schranz E."/>
            <person name="Heidstra R."/>
            <person name="Miyata K."/>
            <person name="Fedorova E."/>
            <person name="Kohlen W."/>
            <person name="Bisseling T."/>
            <person name="Smit S."/>
            <person name="Geurts R."/>
        </authorList>
    </citation>
    <scope>NUCLEOTIDE SEQUENCE [LARGE SCALE GENOMIC DNA]</scope>
    <source>
        <strain evidence="2">cv. WU1-14</strain>
    </source>
</reference>
<dbReference type="Proteomes" id="UP000237105">
    <property type="component" value="Unassembled WGS sequence"/>
</dbReference>
<organism evidence="1 2">
    <name type="scientific">Parasponia andersonii</name>
    <name type="common">Sponia andersonii</name>
    <dbReference type="NCBI Taxonomy" id="3476"/>
    <lineage>
        <taxon>Eukaryota</taxon>
        <taxon>Viridiplantae</taxon>
        <taxon>Streptophyta</taxon>
        <taxon>Embryophyta</taxon>
        <taxon>Tracheophyta</taxon>
        <taxon>Spermatophyta</taxon>
        <taxon>Magnoliopsida</taxon>
        <taxon>eudicotyledons</taxon>
        <taxon>Gunneridae</taxon>
        <taxon>Pentapetalae</taxon>
        <taxon>rosids</taxon>
        <taxon>fabids</taxon>
        <taxon>Rosales</taxon>
        <taxon>Cannabaceae</taxon>
        <taxon>Parasponia</taxon>
    </lineage>
</organism>
<protein>
    <submittedName>
        <fullName evidence="1">Uncharacterized protein</fullName>
    </submittedName>
</protein>
<accession>A0A2P5E0X1</accession>
<evidence type="ECO:0000313" key="1">
    <source>
        <dbReference type="EMBL" id="PON79194.1"/>
    </source>
</evidence>